<protein>
    <submittedName>
        <fullName evidence="1">Uncharacterized protein</fullName>
    </submittedName>
</protein>
<accession>A0ABP7SSP5</accession>
<proteinExistence type="predicted"/>
<dbReference type="EMBL" id="BAAAZE010000005">
    <property type="protein sequence ID" value="GAA4016016.1"/>
    <property type="molecule type" value="Genomic_DNA"/>
</dbReference>
<name>A0ABP7SSP5_9BURK</name>
<evidence type="ECO:0000313" key="2">
    <source>
        <dbReference type="Proteomes" id="UP001501353"/>
    </source>
</evidence>
<comment type="caution">
    <text evidence="1">The sequence shown here is derived from an EMBL/GenBank/DDBJ whole genome shotgun (WGS) entry which is preliminary data.</text>
</comment>
<keyword evidence="2" id="KW-1185">Reference proteome</keyword>
<reference evidence="2" key="1">
    <citation type="journal article" date="2019" name="Int. J. Syst. Evol. Microbiol.">
        <title>The Global Catalogue of Microorganisms (GCM) 10K type strain sequencing project: providing services to taxonomists for standard genome sequencing and annotation.</title>
        <authorList>
            <consortium name="The Broad Institute Genomics Platform"/>
            <consortium name="The Broad Institute Genome Sequencing Center for Infectious Disease"/>
            <person name="Wu L."/>
            <person name="Ma J."/>
        </authorList>
    </citation>
    <scope>NUCLEOTIDE SEQUENCE [LARGE SCALE GENOMIC DNA]</scope>
    <source>
        <strain evidence="2">JCM 16673</strain>
    </source>
</reference>
<evidence type="ECO:0000313" key="1">
    <source>
        <dbReference type="EMBL" id="GAA4016016.1"/>
    </source>
</evidence>
<gene>
    <name evidence="1" type="ORF">GCM10022212_08800</name>
</gene>
<organism evidence="1 2">
    <name type="scientific">Actimicrobium antarcticum</name>
    <dbReference type="NCBI Taxonomy" id="1051899"/>
    <lineage>
        <taxon>Bacteria</taxon>
        <taxon>Pseudomonadati</taxon>
        <taxon>Pseudomonadota</taxon>
        <taxon>Betaproteobacteria</taxon>
        <taxon>Burkholderiales</taxon>
        <taxon>Oxalobacteraceae</taxon>
        <taxon>Actimicrobium</taxon>
    </lineage>
</organism>
<dbReference type="Proteomes" id="UP001501353">
    <property type="component" value="Unassembled WGS sequence"/>
</dbReference>
<sequence length="100" mass="11276">MARRQRRARSTCSGIRKQGQSNFRDEALRKKTLTLVADAVECGGCGRFAAAGKSGVLRWHAEEASFRGQSFFSQGYRENYSDPANGLRRADVARRRFVFN</sequence>